<comment type="caution">
    <text evidence="1">The sequence shown here is derived from an EMBL/GenBank/DDBJ whole genome shotgun (WGS) entry which is preliminary data.</text>
</comment>
<reference evidence="1 2" key="1">
    <citation type="journal article" date="2019" name="Commun. Biol.">
        <title>The bagworm genome reveals a unique fibroin gene that provides high tensile strength.</title>
        <authorList>
            <person name="Kono N."/>
            <person name="Nakamura H."/>
            <person name="Ohtoshi R."/>
            <person name="Tomita M."/>
            <person name="Numata K."/>
            <person name="Arakawa K."/>
        </authorList>
    </citation>
    <scope>NUCLEOTIDE SEQUENCE [LARGE SCALE GENOMIC DNA]</scope>
</reference>
<dbReference type="AlphaFoldDB" id="A0A4C1WDW0"/>
<evidence type="ECO:0000313" key="1">
    <source>
        <dbReference type="EMBL" id="GBP49301.1"/>
    </source>
</evidence>
<protein>
    <submittedName>
        <fullName evidence="1">Uncharacterized protein</fullName>
    </submittedName>
</protein>
<dbReference type="EMBL" id="BGZK01000541">
    <property type="protein sequence ID" value="GBP49301.1"/>
    <property type="molecule type" value="Genomic_DNA"/>
</dbReference>
<accession>A0A4C1WDW0</accession>
<dbReference type="Proteomes" id="UP000299102">
    <property type="component" value="Unassembled WGS sequence"/>
</dbReference>
<keyword evidence="2" id="KW-1185">Reference proteome</keyword>
<gene>
    <name evidence="1" type="ORF">EVAR_102244_1</name>
</gene>
<name>A0A4C1WDW0_EUMVA</name>
<organism evidence="1 2">
    <name type="scientific">Eumeta variegata</name>
    <name type="common">Bagworm moth</name>
    <name type="synonym">Eumeta japonica</name>
    <dbReference type="NCBI Taxonomy" id="151549"/>
    <lineage>
        <taxon>Eukaryota</taxon>
        <taxon>Metazoa</taxon>
        <taxon>Ecdysozoa</taxon>
        <taxon>Arthropoda</taxon>
        <taxon>Hexapoda</taxon>
        <taxon>Insecta</taxon>
        <taxon>Pterygota</taxon>
        <taxon>Neoptera</taxon>
        <taxon>Endopterygota</taxon>
        <taxon>Lepidoptera</taxon>
        <taxon>Glossata</taxon>
        <taxon>Ditrysia</taxon>
        <taxon>Tineoidea</taxon>
        <taxon>Psychidae</taxon>
        <taxon>Oiketicinae</taxon>
        <taxon>Eumeta</taxon>
    </lineage>
</organism>
<proteinExistence type="predicted"/>
<evidence type="ECO:0000313" key="2">
    <source>
        <dbReference type="Proteomes" id="UP000299102"/>
    </source>
</evidence>
<sequence length="146" mass="16880">MKRSNRYSIERVSTSSRIIASYFIGHRSSDHICNVVREVTPRSRDNLTVDHCLCIHTKHIASTTDIAHFYMLIHGECSQSDLKSAVFPIKYQNGISKNRAYSFLNRRQRDSDLEERLFVFDGDHLLSGDSHAPLRFFKIIPHKNTS</sequence>